<dbReference type="Proteomes" id="UP000030656">
    <property type="component" value="Unassembled WGS sequence"/>
</dbReference>
<gene>
    <name evidence="1" type="ORF">PFFCH_04624</name>
</gene>
<organism evidence="1 2">
    <name type="scientific">Plasmodium falciparum FCH/4</name>
    <dbReference type="NCBI Taxonomy" id="1036724"/>
    <lineage>
        <taxon>Eukaryota</taxon>
        <taxon>Sar</taxon>
        <taxon>Alveolata</taxon>
        <taxon>Apicomplexa</taxon>
        <taxon>Aconoidasida</taxon>
        <taxon>Haemosporida</taxon>
        <taxon>Plasmodiidae</taxon>
        <taxon>Plasmodium</taxon>
        <taxon>Plasmodium (Laverania)</taxon>
    </lineage>
</organism>
<sequence length="138" mass="16412">MNAENLKGKDEIIFEEKEKNVRNNMKDHDNNNLYSEDIILNEKKDKNHNDDYDGNYVGMKRDKENFVSFKDDKNNLISVKPSTLKNSLIFQDKKNNLKKKVTIKGDYIRKKNDEIYLDKNNLFNEINLLIKKKLKIND</sequence>
<dbReference type="AlphaFoldDB" id="A0A024VI59"/>
<reference evidence="1 2" key="2">
    <citation type="submission" date="2013-02" db="EMBL/GenBank/DDBJ databases">
        <title>The Genome Sequence of Plasmodium falciparum FCH/4.</title>
        <authorList>
            <consortium name="The Broad Institute Genome Sequencing Platform"/>
            <consortium name="The Broad Institute Genome Sequencing Center for Infectious Disease"/>
            <person name="Neafsey D."/>
            <person name="Cheeseman I."/>
            <person name="Volkman S."/>
            <person name="Adams J."/>
            <person name="Walker B."/>
            <person name="Young S.K."/>
            <person name="Zeng Q."/>
            <person name="Gargeya S."/>
            <person name="Fitzgerald M."/>
            <person name="Haas B."/>
            <person name="Abouelleil A."/>
            <person name="Alvarado L."/>
            <person name="Arachchi H.M."/>
            <person name="Berlin A.M."/>
            <person name="Chapman S.B."/>
            <person name="Dewar J."/>
            <person name="Goldberg J."/>
            <person name="Griggs A."/>
            <person name="Gujja S."/>
            <person name="Hansen M."/>
            <person name="Howarth C."/>
            <person name="Imamovic A."/>
            <person name="Larimer J."/>
            <person name="McCowan C."/>
            <person name="Murphy C."/>
            <person name="Neiman D."/>
            <person name="Pearson M."/>
            <person name="Priest M."/>
            <person name="Roberts A."/>
            <person name="Saif S."/>
            <person name="Shea T."/>
            <person name="Sisk P."/>
            <person name="Sykes S."/>
            <person name="Wortman J."/>
            <person name="Nusbaum C."/>
            <person name="Birren B."/>
        </authorList>
    </citation>
    <scope>NUCLEOTIDE SEQUENCE [LARGE SCALE GENOMIC DNA]</scope>
    <source>
        <strain evidence="1 2">FCH/4</strain>
    </source>
</reference>
<evidence type="ECO:0000313" key="2">
    <source>
        <dbReference type="Proteomes" id="UP000030656"/>
    </source>
</evidence>
<evidence type="ECO:0000313" key="1">
    <source>
        <dbReference type="EMBL" id="ETW27953.1"/>
    </source>
</evidence>
<accession>A0A024VI59</accession>
<reference evidence="1 2" key="1">
    <citation type="submission" date="2013-02" db="EMBL/GenBank/DDBJ databases">
        <title>The Genome Annotation of Plasmodium falciparum FCH/4.</title>
        <authorList>
            <consortium name="The Broad Institute Genome Sequencing Platform"/>
            <consortium name="The Broad Institute Genome Sequencing Center for Infectious Disease"/>
            <person name="Neafsey D."/>
            <person name="Hoffman S."/>
            <person name="Volkman S."/>
            <person name="Rosenthal P."/>
            <person name="Walker B."/>
            <person name="Young S.K."/>
            <person name="Zeng Q."/>
            <person name="Gargeya S."/>
            <person name="Fitzgerald M."/>
            <person name="Haas B."/>
            <person name="Abouelleil A."/>
            <person name="Allen A.W."/>
            <person name="Alvarado L."/>
            <person name="Arachchi H.M."/>
            <person name="Berlin A.M."/>
            <person name="Chapman S.B."/>
            <person name="Gainer-Dewar J."/>
            <person name="Goldberg J."/>
            <person name="Griggs A."/>
            <person name="Gujja S."/>
            <person name="Hansen M."/>
            <person name="Howarth C."/>
            <person name="Imamovic A."/>
            <person name="Ireland A."/>
            <person name="Larimer J."/>
            <person name="McCowan C."/>
            <person name="Murphy C."/>
            <person name="Pearson M."/>
            <person name="Poon T.W."/>
            <person name="Priest M."/>
            <person name="Roberts A."/>
            <person name="Saif S."/>
            <person name="Shea T."/>
            <person name="Sisk P."/>
            <person name="Sykes S."/>
            <person name="Wortman J."/>
            <person name="Nusbaum C."/>
            <person name="Birren B."/>
        </authorList>
    </citation>
    <scope>NUCLEOTIDE SEQUENCE [LARGE SCALE GENOMIC DNA]</scope>
    <source>
        <strain evidence="1 2">FCH/4</strain>
    </source>
</reference>
<protein>
    <submittedName>
        <fullName evidence="1">Uncharacterized protein</fullName>
    </submittedName>
</protein>
<proteinExistence type="predicted"/>
<name>A0A024VI59_PLAFA</name>
<feature type="non-terminal residue" evidence="1">
    <location>
        <position position="138"/>
    </location>
</feature>
<dbReference type="EMBL" id="KI928029">
    <property type="protein sequence ID" value="ETW27953.1"/>
    <property type="molecule type" value="Genomic_DNA"/>
</dbReference>